<name>A0A0A2J6G5_PENEN</name>
<dbReference type="AlphaFoldDB" id="A0A0A2J6G5"/>
<evidence type="ECO:0000313" key="2">
    <source>
        <dbReference type="EMBL" id="KGO50351.1"/>
    </source>
</evidence>
<gene>
    <name evidence="2" type="ORF">PEX2_026740</name>
</gene>
<dbReference type="InterPro" id="IPR010730">
    <property type="entry name" value="HET"/>
</dbReference>
<keyword evidence="3" id="KW-1185">Reference proteome</keyword>
<sequence length="105" mass="11987">MLRYKYNPLLEGHIRLLTLHPGDLDDPINKARIDHMRLDEKPTFGALSYQWGAKQLNHKVEVTESGESGGTSDYVNITLSLYNALLHIRRKDEPISIWADAICIN</sequence>
<comment type="caution">
    <text evidence="2">The sequence shown here is derived from an EMBL/GenBank/DDBJ whole genome shotgun (WGS) entry which is preliminary data.</text>
</comment>
<protein>
    <submittedName>
        <fullName evidence="2">Heterokaryon incompatibility</fullName>
    </submittedName>
</protein>
<proteinExistence type="predicted"/>
<dbReference type="OrthoDB" id="4341849at2759"/>
<dbReference type="HOGENOM" id="CLU_004184_6_2_1"/>
<dbReference type="VEuPathDB" id="FungiDB:PEXP_024690"/>
<organism evidence="2 3">
    <name type="scientific">Penicillium expansum</name>
    <name type="common">Blue mold rot fungus</name>
    <dbReference type="NCBI Taxonomy" id="27334"/>
    <lineage>
        <taxon>Eukaryota</taxon>
        <taxon>Fungi</taxon>
        <taxon>Dikarya</taxon>
        <taxon>Ascomycota</taxon>
        <taxon>Pezizomycotina</taxon>
        <taxon>Eurotiomycetes</taxon>
        <taxon>Eurotiomycetidae</taxon>
        <taxon>Eurotiales</taxon>
        <taxon>Aspergillaceae</taxon>
        <taxon>Penicillium</taxon>
    </lineage>
</organism>
<evidence type="ECO:0000313" key="3">
    <source>
        <dbReference type="Proteomes" id="UP000030143"/>
    </source>
</evidence>
<dbReference type="PANTHER" id="PTHR24148">
    <property type="entry name" value="ANKYRIN REPEAT DOMAIN-CONTAINING PROTEIN 39 HOMOLOG-RELATED"/>
    <property type="match status" value="1"/>
</dbReference>
<dbReference type="RefSeq" id="XP_016593596.1">
    <property type="nucleotide sequence ID" value="XM_016739949.1"/>
</dbReference>
<dbReference type="EMBL" id="JQFZ01000341">
    <property type="protein sequence ID" value="KGO50351.1"/>
    <property type="molecule type" value="Genomic_DNA"/>
</dbReference>
<reference evidence="2 3" key="1">
    <citation type="journal article" date="2015" name="Mol. Plant Microbe Interact.">
        <title>Genome, transcriptome, and functional analyses of Penicillium expansum provide new insights into secondary metabolism and pathogenicity.</title>
        <authorList>
            <person name="Ballester A.R."/>
            <person name="Marcet-Houben M."/>
            <person name="Levin E."/>
            <person name="Sela N."/>
            <person name="Selma-Lazaro C."/>
            <person name="Carmona L."/>
            <person name="Wisniewski M."/>
            <person name="Droby S."/>
            <person name="Gonzalez-Candelas L."/>
            <person name="Gabaldon T."/>
        </authorList>
    </citation>
    <scope>NUCLEOTIDE SEQUENCE [LARGE SCALE GENOMIC DNA]</scope>
    <source>
        <strain evidence="2 3">MD-8</strain>
    </source>
</reference>
<dbReference type="STRING" id="27334.A0A0A2J6G5"/>
<dbReference type="Pfam" id="PF06985">
    <property type="entry name" value="HET"/>
    <property type="match status" value="1"/>
</dbReference>
<dbReference type="GeneID" id="27675368"/>
<dbReference type="InterPro" id="IPR052895">
    <property type="entry name" value="HetReg/Transcr_Mod"/>
</dbReference>
<accession>A0A0A2J6G5</accession>
<evidence type="ECO:0000259" key="1">
    <source>
        <dbReference type="Pfam" id="PF06985"/>
    </source>
</evidence>
<feature type="domain" description="Heterokaryon incompatibility" evidence="1">
    <location>
        <begin position="45"/>
        <end position="105"/>
    </location>
</feature>
<dbReference type="PANTHER" id="PTHR24148:SF73">
    <property type="entry name" value="HET DOMAIN PROTEIN (AFU_ORTHOLOGUE AFUA_8G01020)"/>
    <property type="match status" value="1"/>
</dbReference>
<dbReference type="PhylomeDB" id="A0A0A2J6G5"/>
<dbReference type="Proteomes" id="UP000030143">
    <property type="component" value="Unassembled WGS sequence"/>
</dbReference>